<dbReference type="RefSeq" id="XP_020403145.1">
    <property type="nucleotide sequence ID" value="XM_020547556.2"/>
</dbReference>
<dbReference type="EMBL" id="CM007648">
    <property type="protein sequence ID" value="ONM19429.1"/>
    <property type="molecule type" value="Genomic_DNA"/>
</dbReference>
<dbReference type="ExpressionAtlas" id="B4FXY8">
    <property type="expression patterns" value="baseline and differential"/>
</dbReference>
<dbReference type="PaxDb" id="4577-GRMZM2G082714_P01"/>
<keyword evidence="5" id="KW-1185">Reference proteome</keyword>
<dbReference type="RefSeq" id="NP_001141749.1">
    <property type="nucleotide sequence ID" value="NM_001148277.1"/>
</dbReference>
<dbReference type="Gramene" id="Zm00001eb090840_T001">
    <property type="protein sequence ID" value="Zm00001eb090840_P001"/>
    <property type="gene ID" value="Zm00001eb090840"/>
</dbReference>
<evidence type="ECO:0000256" key="1">
    <source>
        <dbReference type="SAM" id="MobiDB-lite"/>
    </source>
</evidence>
<sequence length="259" mass="27874">MDIGELTLGSTGTDPALLSLISATRRLLCSSTYSSPHLPGVELVLHLAHGARPPQVRALDLPVELPSSRPSLLLLWSPSPSPTPSRRSSSHGFQCSFWPPPLPPIRGAVVGSPQPYSRQSSSPCPSARQRPLPQLTPSAVAVLVWDPPLAGRAHLDVIGKQSVANSFPVPMTWIFSCLQSSRKTPPVPAPSFASLSCAIRHQPCLFGSLWLPGRQFLCRRGAISIVIGPTTLSRLAFALEDEREKLEQHSSNIGGMREP</sequence>
<dbReference type="RefSeq" id="XP_020403144.1">
    <property type="nucleotide sequence ID" value="XM_020547555.3"/>
</dbReference>
<proteinExistence type="evidence at transcript level"/>
<evidence type="ECO:0000313" key="2">
    <source>
        <dbReference type="EMBL" id="ACF86981.1"/>
    </source>
</evidence>
<reference evidence="4" key="3">
    <citation type="submission" date="2019-07" db="EMBL/GenBank/DDBJ databases">
        <authorList>
            <person name="Seetharam A."/>
            <person name="Woodhouse M."/>
            <person name="Cannon E."/>
        </authorList>
    </citation>
    <scope>NUCLEOTIDE SEQUENCE [LARGE SCALE GENOMIC DNA]</scope>
    <source>
        <strain evidence="4">cv. B73</strain>
    </source>
</reference>
<dbReference type="KEGG" id="zma:100273883"/>
<name>B4FXY8_MAIZE</name>
<reference evidence="3 5" key="2">
    <citation type="submission" date="2015-12" db="EMBL/GenBank/DDBJ databases">
        <title>Update maize B73 reference genome by single molecule sequencing technologies.</title>
        <authorList>
            <consortium name="Maize Genome Sequencing Project"/>
            <person name="Ware D."/>
        </authorList>
    </citation>
    <scope>NUCLEOTIDE SEQUENCE [LARGE SCALE GENOMIC DNA]</scope>
    <source>
        <strain evidence="5">cv. B73</strain>
        <tissue evidence="3">Seedling</tissue>
    </source>
</reference>
<reference evidence="4" key="4">
    <citation type="submission" date="2021-05" db="UniProtKB">
        <authorList>
            <consortium name="EnsemblPlants"/>
        </authorList>
    </citation>
    <scope>IDENTIFICATION</scope>
    <source>
        <strain evidence="4">cv. B73</strain>
    </source>
</reference>
<dbReference type="EMBL" id="BT041976">
    <property type="protein sequence ID" value="ACF86981.1"/>
    <property type="molecule type" value="mRNA"/>
</dbReference>
<feature type="region of interest" description="Disordered" evidence="1">
    <location>
        <begin position="109"/>
        <end position="131"/>
    </location>
</feature>
<organism evidence="2">
    <name type="scientific">Zea mays</name>
    <name type="common">Maize</name>
    <dbReference type="NCBI Taxonomy" id="4577"/>
    <lineage>
        <taxon>Eukaryota</taxon>
        <taxon>Viridiplantae</taxon>
        <taxon>Streptophyta</taxon>
        <taxon>Embryophyta</taxon>
        <taxon>Tracheophyta</taxon>
        <taxon>Spermatophyta</taxon>
        <taxon>Magnoliopsida</taxon>
        <taxon>Liliopsida</taxon>
        <taxon>Poales</taxon>
        <taxon>Poaceae</taxon>
        <taxon>PACMAD clade</taxon>
        <taxon>Panicoideae</taxon>
        <taxon>Andropogonodae</taxon>
        <taxon>Andropogoneae</taxon>
        <taxon>Tripsacinae</taxon>
        <taxon>Zea</taxon>
    </lineage>
</organism>
<evidence type="ECO:0000313" key="4">
    <source>
        <dbReference type="EnsemblPlants" id="Zm00001eb090840_P001"/>
    </source>
</evidence>
<protein>
    <submittedName>
        <fullName evidence="2 4">Uncharacterized protein</fullName>
    </submittedName>
</protein>
<accession>B4FXY8</accession>
<evidence type="ECO:0000313" key="5">
    <source>
        <dbReference type="Proteomes" id="UP000007305"/>
    </source>
</evidence>
<dbReference type="Proteomes" id="UP000007305">
    <property type="component" value="Chromosome 2"/>
</dbReference>
<dbReference type="GeneID" id="100273883"/>
<dbReference type="HOGENOM" id="CLU_1075033_0_0_1"/>
<dbReference type="EnsemblPlants" id="Zm00001eb090840_T001">
    <property type="protein sequence ID" value="Zm00001eb090840_P001"/>
    <property type="gene ID" value="Zm00001eb090840"/>
</dbReference>
<gene>
    <name evidence="4" type="primary">LOC100273883</name>
    <name evidence="3" type="ORF">ZEAMMB73_Zm00001d004690</name>
</gene>
<evidence type="ECO:0000313" key="3">
    <source>
        <dbReference type="EMBL" id="ONM19429.1"/>
    </source>
</evidence>
<dbReference type="AlphaFoldDB" id="B4FXY8"/>
<reference evidence="2" key="1">
    <citation type="journal article" date="2009" name="PLoS Genet.">
        <title>Sequencing, mapping, and analysis of 27,455 maize full-length cDNAs.</title>
        <authorList>
            <person name="Soderlund C."/>
            <person name="Descour A."/>
            <person name="Kudrna D."/>
            <person name="Bomhoff M."/>
            <person name="Boyd L."/>
            <person name="Currie J."/>
            <person name="Angelova A."/>
            <person name="Collura K."/>
            <person name="Wissotski M."/>
            <person name="Ashley E."/>
            <person name="Morrow D."/>
            <person name="Fernandes J."/>
            <person name="Walbot V."/>
            <person name="Yu Y."/>
        </authorList>
    </citation>
    <scope>NUCLEOTIDE SEQUENCE</scope>
    <source>
        <strain evidence="2">B73</strain>
    </source>
</reference>
<feature type="compositionally biased region" description="Low complexity" evidence="1">
    <location>
        <begin position="112"/>
        <end position="131"/>
    </location>
</feature>